<proteinExistence type="predicted"/>
<feature type="compositionally biased region" description="Basic and acidic residues" evidence="1">
    <location>
        <begin position="14"/>
        <end position="31"/>
    </location>
</feature>
<dbReference type="EMBL" id="JACXAE010000061">
    <property type="protein sequence ID" value="MBD2773856.1"/>
    <property type="molecule type" value="Genomic_DNA"/>
</dbReference>
<dbReference type="AlphaFoldDB" id="A0A8J6XMS6"/>
<keyword evidence="3" id="KW-1185">Reference proteome</keyword>
<name>A0A8J6XMS6_9CYAN</name>
<accession>A0A8J6XMS6</accession>
<evidence type="ECO:0000256" key="1">
    <source>
        <dbReference type="SAM" id="MobiDB-lite"/>
    </source>
</evidence>
<feature type="region of interest" description="Disordered" evidence="1">
    <location>
        <begin position="1"/>
        <end position="55"/>
    </location>
</feature>
<dbReference type="Proteomes" id="UP000629098">
    <property type="component" value="Unassembled WGS sequence"/>
</dbReference>
<evidence type="ECO:0000313" key="2">
    <source>
        <dbReference type="EMBL" id="MBD2773856.1"/>
    </source>
</evidence>
<gene>
    <name evidence="2" type="ORF">ICL16_17700</name>
</gene>
<comment type="caution">
    <text evidence="2">The sequence shown here is derived from an EMBL/GenBank/DDBJ whole genome shotgun (WGS) entry which is preliminary data.</text>
</comment>
<dbReference type="RefSeq" id="WP_190830138.1">
    <property type="nucleotide sequence ID" value="NZ_CAWPPI010000061.1"/>
</dbReference>
<sequence>MLSRAALPLDEAEPQGRHSHAERGNEGRGAWERGAQSVGTRERGNTDRLQWGWWW</sequence>
<evidence type="ECO:0000313" key="3">
    <source>
        <dbReference type="Proteomes" id="UP000629098"/>
    </source>
</evidence>
<protein>
    <submittedName>
        <fullName evidence="2">Uncharacterized protein</fullName>
    </submittedName>
</protein>
<organism evidence="2 3">
    <name type="scientific">Iningainema tapete BLCC-T55</name>
    <dbReference type="NCBI Taxonomy" id="2748662"/>
    <lineage>
        <taxon>Bacteria</taxon>
        <taxon>Bacillati</taxon>
        <taxon>Cyanobacteriota</taxon>
        <taxon>Cyanophyceae</taxon>
        <taxon>Nostocales</taxon>
        <taxon>Scytonemataceae</taxon>
        <taxon>Iningainema tapete</taxon>
    </lineage>
</organism>
<reference evidence="2" key="1">
    <citation type="submission" date="2020-09" db="EMBL/GenBank/DDBJ databases">
        <title>Iningainema tapete sp. nov. (Scytonemataceae, Cyanobacteria) from greenhouses in central Florida (USA) produces two types of nodularin with biosynthetic potential for microcystin-LR and anabaenopeptins.</title>
        <authorList>
            <person name="Berthold D.E."/>
            <person name="Lefler F.W."/>
            <person name="Huang I.-S."/>
            <person name="Abdulla H."/>
            <person name="Zimba P.V."/>
            <person name="Laughinghouse H.D. IV."/>
        </authorList>
    </citation>
    <scope>NUCLEOTIDE SEQUENCE</scope>
    <source>
        <strain evidence="2">BLCCT55</strain>
    </source>
</reference>